<dbReference type="PANTHER" id="PTHR15036:SF85">
    <property type="entry name" value="SP2353, ISOFORM A"/>
    <property type="match status" value="1"/>
</dbReference>
<dbReference type="EMBL" id="CAJFCW020000002">
    <property type="protein sequence ID" value="CAG9097343.1"/>
    <property type="molecule type" value="Genomic_DNA"/>
</dbReference>
<dbReference type="Pfam" id="PF13927">
    <property type="entry name" value="Ig_3"/>
    <property type="match status" value="1"/>
</dbReference>
<dbReference type="Gene3D" id="2.60.40.10">
    <property type="entry name" value="Immunoglobulins"/>
    <property type="match status" value="1"/>
</dbReference>
<dbReference type="OrthoDB" id="10055367at2759"/>
<dbReference type="SUPFAM" id="SSF49899">
    <property type="entry name" value="Concanavalin A-like lectins/glucanases"/>
    <property type="match status" value="3"/>
</dbReference>
<dbReference type="PROSITE" id="PS50835">
    <property type="entry name" value="IG_LIKE"/>
    <property type="match status" value="1"/>
</dbReference>
<dbReference type="InterPro" id="IPR001791">
    <property type="entry name" value="Laminin_G"/>
</dbReference>
<comment type="caution">
    <text evidence="2">Lacks conserved residue(s) required for the propagation of feature annotation.</text>
</comment>
<dbReference type="SUPFAM" id="SSF57196">
    <property type="entry name" value="EGF/Laminin"/>
    <property type="match status" value="1"/>
</dbReference>
<evidence type="ECO:0000256" key="1">
    <source>
        <dbReference type="ARBA" id="ARBA00023157"/>
    </source>
</evidence>
<feature type="domain" description="Laminin G" evidence="5">
    <location>
        <begin position="1002"/>
        <end position="1182"/>
    </location>
</feature>
<dbReference type="InterPro" id="IPR013783">
    <property type="entry name" value="Ig-like_fold"/>
</dbReference>
<keyword evidence="2" id="KW-0245">EGF-like domain</keyword>
<dbReference type="InterPro" id="IPR003599">
    <property type="entry name" value="Ig_sub"/>
</dbReference>
<dbReference type="SUPFAM" id="SSF48726">
    <property type="entry name" value="Immunoglobulin"/>
    <property type="match status" value="1"/>
</dbReference>
<dbReference type="SMART" id="SM00409">
    <property type="entry name" value="IG"/>
    <property type="match status" value="1"/>
</dbReference>
<dbReference type="InterPro" id="IPR007110">
    <property type="entry name" value="Ig-like_dom"/>
</dbReference>
<dbReference type="SMART" id="SM00179">
    <property type="entry name" value="EGF_CA"/>
    <property type="match status" value="1"/>
</dbReference>
<protein>
    <recommendedName>
        <fullName evidence="10">Basement membrane-specific heparan sulfate proteoglycan core protein</fullName>
    </recommendedName>
</protein>
<feature type="domain" description="EGF-like" evidence="6">
    <location>
        <begin position="959"/>
        <end position="996"/>
    </location>
</feature>
<dbReference type="CDD" id="cd00053">
    <property type="entry name" value="EGF"/>
    <property type="match status" value="1"/>
</dbReference>
<evidence type="ECO:0000256" key="4">
    <source>
        <dbReference type="SAM" id="MobiDB-lite"/>
    </source>
</evidence>
<dbReference type="SMART" id="SM00181">
    <property type="entry name" value="EGF"/>
    <property type="match status" value="3"/>
</dbReference>
<dbReference type="CDD" id="cd00110">
    <property type="entry name" value="LamG"/>
    <property type="match status" value="3"/>
</dbReference>
<feature type="disulfide bond" evidence="2">
    <location>
        <begin position="333"/>
        <end position="342"/>
    </location>
</feature>
<feature type="domain" description="EGF-like" evidence="6">
    <location>
        <begin position="351"/>
        <end position="382"/>
    </location>
</feature>
<proteinExistence type="predicted"/>
<feature type="domain" description="EGF-like" evidence="6">
    <location>
        <begin position="305"/>
        <end position="343"/>
    </location>
</feature>
<feature type="domain" description="Laminin G" evidence="5">
    <location>
        <begin position="125"/>
        <end position="309"/>
    </location>
</feature>
<evidence type="ECO:0000313" key="8">
    <source>
        <dbReference type="EMBL" id="CAD5212707.1"/>
    </source>
</evidence>
<feature type="domain" description="Ig-like" evidence="7">
    <location>
        <begin position="33"/>
        <end position="122"/>
    </location>
</feature>
<accession>A0A811KBU3</accession>
<dbReference type="InterPro" id="IPR036179">
    <property type="entry name" value="Ig-like_dom_sf"/>
</dbReference>
<dbReference type="GO" id="GO:0005509">
    <property type="term" value="F:calcium ion binding"/>
    <property type="evidence" value="ECO:0007669"/>
    <property type="project" value="InterPro"/>
</dbReference>
<evidence type="ECO:0000256" key="3">
    <source>
        <dbReference type="PROSITE-ProRule" id="PRU00122"/>
    </source>
</evidence>
<dbReference type="Pfam" id="PF02210">
    <property type="entry name" value="Laminin_G_2"/>
    <property type="match status" value="2"/>
</dbReference>
<dbReference type="PROSITE" id="PS50026">
    <property type="entry name" value="EGF_3"/>
    <property type="match status" value="3"/>
</dbReference>
<dbReference type="PROSITE" id="PS50025">
    <property type="entry name" value="LAM_G_DOMAIN"/>
    <property type="match status" value="3"/>
</dbReference>
<feature type="disulfide bond" evidence="2">
    <location>
        <begin position="986"/>
        <end position="995"/>
    </location>
</feature>
<dbReference type="InterPro" id="IPR013320">
    <property type="entry name" value="ConA-like_dom_sf"/>
</dbReference>
<dbReference type="InterPro" id="IPR003598">
    <property type="entry name" value="Ig_sub2"/>
</dbReference>
<feature type="disulfide bond" evidence="2">
    <location>
        <begin position="372"/>
        <end position="381"/>
    </location>
</feature>
<dbReference type="Gene3D" id="2.60.120.200">
    <property type="match status" value="3"/>
</dbReference>
<dbReference type="InterPro" id="IPR001881">
    <property type="entry name" value="EGF-like_Ca-bd_dom"/>
</dbReference>
<dbReference type="GO" id="GO:0016020">
    <property type="term" value="C:membrane"/>
    <property type="evidence" value="ECO:0007669"/>
    <property type="project" value="UniProtKB-SubCell"/>
</dbReference>
<dbReference type="InterPro" id="IPR050372">
    <property type="entry name" value="Neurexin-related_CASP"/>
</dbReference>
<dbReference type="Proteomes" id="UP000783686">
    <property type="component" value="Unassembled WGS sequence"/>
</dbReference>
<feature type="domain" description="Laminin G" evidence="5">
    <location>
        <begin position="401"/>
        <end position="575"/>
    </location>
</feature>
<dbReference type="EMBL" id="CAJFDH010000002">
    <property type="protein sequence ID" value="CAD5212707.1"/>
    <property type="molecule type" value="Genomic_DNA"/>
</dbReference>
<dbReference type="SMART" id="SM00408">
    <property type="entry name" value="IGc2"/>
    <property type="match status" value="1"/>
</dbReference>
<dbReference type="Pfam" id="PF00054">
    <property type="entry name" value="Laminin_G_1"/>
    <property type="match status" value="1"/>
</dbReference>
<name>A0A811KBU3_9BILA</name>
<evidence type="ECO:0000259" key="6">
    <source>
        <dbReference type="PROSITE" id="PS50026"/>
    </source>
</evidence>
<feature type="region of interest" description="Disordered" evidence="4">
    <location>
        <begin position="845"/>
        <end position="865"/>
    </location>
</feature>
<evidence type="ECO:0008006" key="10">
    <source>
        <dbReference type="Google" id="ProtNLM"/>
    </source>
</evidence>
<evidence type="ECO:0000313" key="9">
    <source>
        <dbReference type="Proteomes" id="UP000614601"/>
    </source>
</evidence>
<dbReference type="PROSITE" id="PS00022">
    <property type="entry name" value="EGF_1"/>
    <property type="match status" value="3"/>
</dbReference>
<sequence>MPHTTPYSQELYTTQRPEVLASTSYSKIPYTTPYTTLYSLSPSESTQVIVGETAFLPCRAYGVSSIDSRIYWEKLDGAMPSQFRIGDTALVIPKVKKQDAGTYRCIVDTVDGQNHVAIAELSVGDYIPTFDGSRIIEITPLTHEQWQRLDLEISLRPNKENGVVYHAERHAPAQDHQLFHDIALKRGHVVYTFDVGNGVSRVQSPVSIKNGEWSKIRIRNDESRVSLNVNHQTSGHARNAPLPYIKEINDGTVYLGGIPGHSKQYQQLKQPENFAGSISKLVINGKSIDIGESATSPPEVVLQLSTNECFDSPCQNAAQCVPAHEFEGFKCECEAEFTGEYCQFRTGLCSNKEMCEHGVCVDGDWGENHCVCPYGRYGKYCENMKTDIPIITYDEMGRANKGSKFNGRTSFISVPAPQSSRHFRLSLDINPKNSQKPQLLAYVASTYNTKKAEYMALVLQDEALYGLYHGKHGTNQLRSYGRVNANKTHDVSFLHSGKTIELIVDGRRTMQHLEEPAFSTGTALYIGGLAPGMMVTEELEQYGNYEGCLSTIRVNRQLIEVESTRDVESGDLGECMLNVDEVYVTASPSEVRPIYIPPARGEQEYYTPGEHLPLQSRNKDVTVPPDDGLESVSITEFTGSEDHFTPRMTVLPTTTTTTQRPTTTSTLPPTTTLTTTTTELTTTTEASTTTSYWYYSTTVATTRRKNLYRVTSTRKPTTTVRPYTTVDYYITKGLEYDTTTVYLTSTTTYPTTSTTTITRRPYTTSTVTMKPTEQYVHVASEDDTVATLRPTDKVLPSTTVHTITKDSMLDTTRIIRPTKPPNVELDNRPVDNTKTEPISTIQTQPLSTAKSEEARDLEVDETSEELTIEDPDELPDTATTISPLVTKVVDLPTDVPPHDSYVSDIDSEELKETKITPTMTSDDDLKAKSSLHTTEIVYEEDSLETTEIVRPTESLDEVRLGLCEDADCGEHGVCEPVNQTHVACACRDYYVGPNCDQFKPIEYAAKFEGNAWIMFSVDDFPHLTSEKREIVEFRFKTTAEYGVMLWQGQTTETSVIGEDYVSIGLNDGFLVFSYELGGGAAQIISETPVNDGKEHYVRVERRGRNGTLVVDNQEPVEGRSSGILAMLNVEGNIYVGGLPDLTTMTAGLHSHNFVGCIADLRLNEDPLDLMGNAIDGKNVRPCDGWTRKRKWLQQKYRHRRFRTHG</sequence>
<gene>
    <name evidence="8" type="ORF">BOKJ2_LOCUS4508</name>
</gene>
<organism evidence="8 9">
    <name type="scientific">Bursaphelenchus okinawaensis</name>
    <dbReference type="NCBI Taxonomy" id="465554"/>
    <lineage>
        <taxon>Eukaryota</taxon>
        <taxon>Metazoa</taxon>
        <taxon>Ecdysozoa</taxon>
        <taxon>Nematoda</taxon>
        <taxon>Chromadorea</taxon>
        <taxon>Rhabditida</taxon>
        <taxon>Tylenchina</taxon>
        <taxon>Tylenchomorpha</taxon>
        <taxon>Aphelenchoidea</taxon>
        <taxon>Aphelenchoididae</taxon>
        <taxon>Bursaphelenchus</taxon>
    </lineage>
</organism>
<comment type="caution">
    <text evidence="8">The sequence shown here is derived from an EMBL/GenBank/DDBJ whole genome shotgun (WGS) entry which is preliminary data.</text>
</comment>
<dbReference type="PANTHER" id="PTHR15036">
    <property type="entry name" value="PIKACHURIN-LIKE PROTEIN"/>
    <property type="match status" value="1"/>
</dbReference>
<dbReference type="AlphaFoldDB" id="A0A811KBU3"/>
<dbReference type="Proteomes" id="UP000614601">
    <property type="component" value="Unassembled WGS sequence"/>
</dbReference>
<keyword evidence="9" id="KW-1185">Reference proteome</keyword>
<feature type="disulfide bond" evidence="3">
    <location>
        <begin position="548"/>
        <end position="575"/>
    </location>
</feature>
<keyword evidence="1 2" id="KW-1015">Disulfide bond</keyword>
<dbReference type="InterPro" id="IPR000742">
    <property type="entry name" value="EGF"/>
</dbReference>
<evidence type="ECO:0000256" key="2">
    <source>
        <dbReference type="PROSITE-ProRule" id="PRU00076"/>
    </source>
</evidence>
<evidence type="ECO:0000259" key="5">
    <source>
        <dbReference type="PROSITE" id="PS50025"/>
    </source>
</evidence>
<reference evidence="8" key="1">
    <citation type="submission" date="2020-09" db="EMBL/GenBank/DDBJ databases">
        <authorList>
            <person name="Kikuchi T."/>
        </authorList>
    </citation>
    <scope>NUCLEOTIDE SEQUENCE</scope>
    <source>
        <strain evidence="8">SH1</strain>
    </source>
</reference>
<feature type="disulfide bond" evidence="2">
    <location>
        <begin position="314"/>
        <end position="331"/>
    </location>
</feature>
<evidence type="ECO:0000259" key="7">
    <source>
        <dbReference type="PROSITE" id="PS50835"/>
    </source>
</evidence>
<dbReference type="SMART" id="SM00282">
    <property type="entry name" value="LamG"/>
    <property type="match status" value="3"/>
</dbReference>
<dbReference type="Gene3D" id="2.10.25.10">
    <property type="entry name" value="Laminin"/>
    <property type="match status" value="1"/>
</dbReference>